<dbReference type="GO" id="GO:0009307">
    <property type="term" value="P:DNA restriction-modification system"/>
    <property type="evidence" value="ECO:0007669"/>
    <property type="project" value="UniProtKB-KW"/>
</dbReference>
<feature type="domain" description="Type ISP restriction-modification enzyme coupler" evidence="8">
    <location>
        <begin position="162"/>
        <end position="282"/>
    </location>
</feature>
<dbReference type="GO" id="GO:0004386">
    <property type="term" value="F:helicase activity"/>
    <property type="evidence" value="ECO:0007669"/>
    <property type="project" value="UniProtKB-KW"/>
</dbReference>
<accession>A0A3N6PWB5</accession>
<dbReference type="OrthoDB" id="9758243at2"/>
<dbReference type="EMBL" id="RCBY01000050">
    <property type="protein sequence ID" value="RQH44762.1"/>
    <property type="molecule type" value="Genomic_DNA"/>
</dbReference>
<dbReference type="Pfam" id="PF18135">
    <property type="entry name" value="Type_ISP_C"/>
    <property type="match status" value="1"/>
</dbReference>
<evidence type="ECO:0000256" key="5">
    <source>
        <dbReference type="ARBA" id="ARBA00047942"/>
    </source>
</evidence>
<reference evidence="9 10" key="1">
    <citation type="journal article" date="2018" name="ACS Chem. Biol.">
        <title>Ketoreductase domain dysfunction expands chemodiversity: malyngamide biosynthesis in the cyanobacterium Okeania hirsuta.</title>
        <authorList>
            <person name="Moss N.A."/>
            <person name="Leao T."/>
            <person name="Rankin M."/>
            <person name="McCullough T.M."/>
            <person name="Qu P."/>
            <person name="Korobeynikov A."/>
            <person name="Smith J.L."/>
            <person name="Gerwick L."/>
            <person name="Gerwick W.H."/>
        </authorList>
    </citation>
    <scope>NUCLEOTIDE SEQUENCE [LARGE SCALE GENOMIC DNA]</scope>
    <source>
        <strain evidence="9 10">PAB10Feb10-1</strain>
    </source>
</reference>
<dbReference type="InterPro" id="IPR053980">
    <property type="entry name" value="ISP_coupler"/>
</dbReference>
<organism evidence="9 10">
    <name type="scientific">Okeania hirsuta</name>
    <dbReference type="NCBI Taxonomy" id="1458930"/>
    <lineage>
        <taxon>Bacteria</taxon>
        <taxon>Bacillati</taxon>
        <taxon>Cyanobacteriota</taxon>
        <taxon>Cyanophyceae</taxon>
        <taxon>Oscillatoriophycideae</taxon>
        <taxon>Oscillatoriales</taxon>
        <taxon>Microcoleaceae</taxon>
        <taxon>Okeania</taxon>
    </lineage>
</organism>
<dbReference type="EC" id="2.1.1.72" evidence="1"/>
<keyword evidence="9" id="KW-0347">Helicase</keyword>
<keyword evidence="3" id="KW-0808">Transferase</keyword>
<evidence type="ECO:0000313" key="10">
    <source>
        <dbReference type="Proteomes" id="UP000269154"/>
    </source>
</evidence>
<dbReference type="InterPro" id="IPR003356">
    <property type="entry name" value="DNA_methylase_A-5"/>
</dbReference>
<keyword evidence="10" id="KW-1185">Reference proteome</keyword>
<dbReference type="PRINTS" id="PR00507">
    <property type="entry name" value="N12N6MTFRASE"/>
</dbReference>
<dbReference type="GO" id="GO:0003677">
    <property type="term" value="F:DNA binding"/>
    <property type="evidence" value="ECO:0007669"/>
    <property type="project" value="InterPro"/>
</dbReference>
<dbReference type="RefSeq" id="WP_124154652.1">
    <property type="nucleotide sequence ID" value="NZ_CAWOLW010000446.1"/>
</dbReference>
<evidence type="ECO:0000256" key="3">
    <source>
        <dbReference type="ARBA" id="ARBA00022679"/>
    </source>
</evidence>
<evidence type="ECO:0000259" key="7">
    <source>
        <dbReference type="Pfam" id="PF18135"/>
    </source>
</evidence>
<proteinExistence type="predicted"/>
<evidence type="ECO:0000256" key="2">
    <source>
        <dbReference type="ARBA" id="ARBA00022603"/>
    </source>
</evidence>
<dbReference type="Pfam" id="PF22240">
    <property type="entry name" value="ISP_coupler"/>
    <property type="match status" value="1"/>
</dbReference>
<dbReference type="PANTHER" id="PTHR33841:SF1">
    <property type="entry name" value="DNA METHYLTRANSFERASE A"/>
    <property type="match status" value="1"/>
</dbReference>
<dbReference type="Pfam" id="PF02384">
    <property type="entry name" value="N6_Mtase"/>
    <property type="match status" value="1"/>
</dbReference>
<feature type="domain" description="DNA methylase adenine-specific" evidence="6">
    <location>
        <begin position="287"/>
        <end position="481"/>
    </location>
</feature>
<dbReference type="InterPro" id="IPR050953">
    <property type="entry name" value="N4_N6_ade-DNA_methylase"/>
</dbReference>
<comment type="caution">
    <text evidence="9">The sequence shown here is derived from an EMBL/GenBank/DDBJ whole genome shotgun (WGS) entry which is preliminary data.</text>
</comment>
<dbReference type="Proteomes" id="UP000269154">
    <property type="component" value="Unassembled WGS sequence"/>
</dbReference>
<keyword evidence="9" id="KW-0067">ATP-binding</keyword>
<dbReference type="GO" id="GO:0009007">
    <property type="term" value="F:site-specific DNA-methyltransferase (adenine-specific) activity"/>
    <property type="evidence" value="ECO:0007669"/>
    <property type="project" value="UniProtKB-EC"/>
</dbReference>
<dbReference type="GO" id="GO:0032259">
    <property type="term" value="P:methylation"/>
    <property type="evidence" value="ECO:0007669"/>
    <property type="project" value="UniProtKB-KW"/>
</dbReference>
<dbReference type="AlphaFoldDB" id="A0A3N6PWB5"/>
<keyword evidence="9" id="KW-0378">Hydrolase</keyword>
<evidence type="ECO:0000313" key="9">
    <source>
        <dbReference type="EMBL" id="RQH44762.1"/>
    </source>
</evidence>
<gene>
    <name evidence="9" type="ORF">D5R40_11250</name>
</gene>
<dbReference type="Gene3D" id="3.40.50.150">
    <property type="entry name" value="Vaccinia Virus protein VP39"/>
    <property type="match status" value="1"/>
</dbReference>
<dbReference type="GO" id="GO:0008170">
    <property type="term" value="F:N-methyltransferase activity"/>
    <property type="evidence" value="ECO:0007669"/>
    <property type="project" value="InterPro"/>
</dbReference>
<dbReference type="PANTHER" id="PTHR33841">
    <property type="entry name" value="DNA METHYLTRANSFERASE YEEA-RELATED"/>
    <property type="match status" value="1"/>
</dbReference>
<dbReference type="SUPFAM" id="SSF53335">
    <property type="entry name" value="S-adenosyl-L-methionine-dependent methyltransferases"/>
    <property type="match status" value="1"/>
</dbReference>
<keyword evidence="4" id="KW-0680">Restriction system</keyword>
<name>A0A3N6PWB5_9CYAN</name>
<dbReference type="InterPro" id="IPR002052">
    <property type="entry name" value="DNA_methylase_N6_adenine_CS"/>
</dbReference>
<evidence type="ECO:0000259" key="6">
    <source>
        <dbReference type="Pfam" id="PF02384"/>
    </source>
</evidence>
<feature type="domain" description="Type ISP restriction-modification enzyme LLaBIII C-terminal specificity" evidence="7">
    <location>
        <begin position="663"/>
        <end position="1004"/>
    </location>
</feature>
<dbReference type="InterPro" id="IPR029063">
    <property type="entry name" value="SAM-dependent_MTases_sf"/>
</dbReference>
<dbReference type="PROSITE" id="PS00092">
    <property type="entry name" value="N6_MTASE"/>
    <property type="match status" value="1"/>
</dbReference>
<protein>
    <recommendedName>
        <fullName evidence="1">site-specific DNA-methyltransferase (adenine-specific)</fullName>
        <ecNumber evidence="1">2.1.1.72</ecNumber>
    </recommendedName>
</protein>
<evidence type="ECO:0000256" key="1">
    <source>
        <dbReference type="ARBA" id="ARBA00011900"/>
    </source>
</evidence>
<evidence type="ECO:0000259" key="8">
    <source>
        <dbReference type="Pfam" id="PF22240"/>
    </source>
</evidence>
<sequence>MAILNLKPTHKPVKLYYQSLNKFIQLGAVNEGAVKVAFADLLTACCQQFNWTLLQENSIPLTKKKLIRVDGLLVRDDTLKHGIWEAKDTEDDLAKEVKKKFAKGYPKDNIIFQSPERVIIWQGGKQVYDGEITKPEALVESLKLFFEYRPPQIENWEKAATEFGERVDNLGEKLVELIQSQRKTNKKFIAAFDGFSNICRQSINPNISDAAVEEMLIQHLLTERIFRQIFDNPDFTRRNIIAVEIEKVINALTSKSFSRNHFLEEVDYFYRALEEAAKTINDYSEKQHFLNTVYEKFFQGFAVKVADTHGIVYTPQSIVDFMVKSVDEILKKEFKKSLSDKGVHILDPFVGTGNFLMRVMREIRKTVLPYKYENELHCNEVMLLPYYIAAMNIEHEYLEATGKYQPFEGICLVDTFSVQEALQLDFFTPENTQRVQRQQDSKIFVVIGNPPYNMGQVNENDNNKNRKYEEVDRRVAQTYSKDSKATLKNKLSDPYVKAFRWAADRIKDEGIVAFVTNNSFIDNIAFDGMRKHLAQDFDVIYVLDLKGNVRKDSMREGIPIGEKHTVFGLAAMVGIAVTFLIKRKDKGIKKHQIFYSEVDWKATRQEKFAFLEKAKTFAGIDWQEIKPDKKNTWLTAGLQADFETFIPMGTKETKAAKGKVTDTIFKLFSNGVNTSRDVWAYNFNPDELAENIQRAIATYNEQVRKWQDRQDKSVKVDDFVTYDDTQISWSGDLKDHLKRGIIVEYDKNHIRQSLYRPFTKSCLYFDARLNNRRYQFPYIFPTPETEKENRVICVVNEAQIPFSSQITNYIPCLHYGGRQTQCFPFYTYDEDGTNRQENITDWSLDTFRQKYQNPTINKWDIFYYIYALLHHPTYREKYADNLKRELPRIPYTSDFHRFAKAGKRLAEIHINYEQQPEYPLTFIENEEVPLNWRVEKMKLSKDKTQLTYNEFLTLANIPPKVFEYRLGNRSALDWIIDRYQVKVDKRSDIENDPNRLDDEQYIVRLIGQVITVSLETVDIVNNLPSLKE</sequence>
<dbReference type="InterPro" id="IPR041635">
    <property type="entry name" value="Type_ISP_LLaBIII_C"/>
</dbReference>
<keyword evidence="9" id="KW-0547">Nucleotide-binding</keyword>
<keyword evidence="2" id="KW-0489">Methyltransferase</keyword>
<evidence type="ECO:0000256" key="4">
    <source>
        <dbReference type="ARBA" id="ARBA00022747"/>
    </source>
</evidence>
<comment type="catalytic activity">
    <reaction evidence="5">
        <text>a 2'-deoxyadenosine in DNA + S-adenosyl-L-methionine = an N(6)-methyl-2'-deoxyadenosine in DNA + S-adenosyl-L-homocysteine + H(+)</text>
        <dbReference type="Rhea" id="RHEA:15197"/>
        <dbReference type="Rhea" id="RHEA-COMP:12418"/>
        <dbReference type="Rhea" id="RHEA-COMP:12419"/>
        <dbReference type="ChEBI" id="CHEBI:15378"/>
        <dbReference type="ChEBI" id="CHEBI:57856"/>
        <dbReference type="ChEBI" id="CHEBI:59789"/>
        <dbReference type="ChEBI" id="CHEBI:90615"/>
        <dbReference type="ChEBI" id="CHEBI:90616"/>
        <dbReference type="EC" id="2.1.1.72"/>
    </reaction>
</comment>